<dbReference type="Gene3D" id="1.10.418.10">
    <property type="entry name" value="Calponin-like domain"/>
    <property type="match status" value="2"/>
</dbReference>
<dbReference type="PROSITE" id="PS00019">
    <property type="entry name" value="ACTININ_1"/>
    <property type="match status" value="1"/>
</dbReference>
<feature type="coiled-coil region" evidence="3">
    <location>
        <begin position="424"/>
        <end position="451"/>
    </location>
</feature>
<sequence>MDVVFIDEREDVQKKTFTKWINSQLVKCNHSPINDLFKDLHDGSRLLALLEVLTGRQFKQEKGRMRVHHINNVNKALQILQQNNVKLVNISSNDIVDGNPKLTLGLVWSIILHWQVHYHLKDLMSELQQTNLEKTLLAWCRLNCADYTGVDIRNFTTSWSDGLAFNALLHKFRPELFDYDSISRKLPHARLEHAFRMAEKNLGIDRLLDPEDVNTSVPDKKSIMTYVMCLFQSLPHEGLADASIDFTQSPLASPVSEVPSEGIIPGALRSRPLSLATNVSVELGGYQVALEEVLTWLLEAEDKLTSSSVTPGDLDNVKQQFYAHEEFLLELSGHQEGVGAVLEEGARMLSEGGLSQEEEDEVRVQMKLLNSRWEELRVNAMEKQTRIHEILMKQQQKELENLRVWLTGTEDRISRLSGDCGMDLPALLDEVSRLKQDLQNQQKVVDALANLVVVVDETTGDSDTAYSHMEDQLSALGERWAHVCQWAEEKGNRLGSLLTLRDRMRREAKWLQGWMDEKEVALKLMEADPVAEKGAVLQRVKQLQILRHQINAQQNRLARLQEIVQEIDAEVNSSESAKEAIQIETLADRWEALVQITDVQAQRIADSGLECNLSLELAIVPREEPPPSPTTSSPMVDQRKRRRMKNSQQTEIESSCEEINSWLEETEEYLHSTGLNAASINQIESVVQEKQKVIVKLDDLVSQLLQEQELPVEEKEMVAKLKRRLNNVEEILSNFACKEKSEPYKQYEASKSEFIKWISEAENLLRSDESIVLEIPELRKQLQQIKDIQEGLAQHENEFREVKLCGNILMENAGGNVAIQVQTELSDLEKRWTELLANIGERVQNIEAYIVRVENMASDISTMEAWLDEVNSLIFVNVDESVGNLEASATRVLESKAVLDNIAEMKENEIKIEDSMKKLMSDSFKTSFTVKLMEQALALHDRWNMTESAAKQHNERMEQLHENNKTVLTGIEELSAWLDDLEESLSPSNTEIVNAKVRYQQLKQNIHDKSQLFRTINDLGNSMVAKSEGGDLRQKLTQLNTRWNEMTNDVFEKHKALQSASEQYGEFRALVAKEKDWLDKLEKLLIKKSPNTAADAEELSEELDDLENFIRNHSENSIARIQDIGQHLMSNQVVTDNIETEINNISDRFTSLSKKAQDRAQVLEVCVAEAQECESHVNVLQSWLENVNIQLTERLQNDLTADDLPQDVQRLSEEFEVYTKKLLEIEEKVCLYEEAGKQEASTRLKEQLSLVNEKFKSVSEKFEQFKSPEKYALKLHRALRELRSIEEAVCLLELTSDDPEDIQGQLNHCMRFYNTLSDVKSEIELVLQEGRKAVEEGRTENPEELTKHLDDLKDLYNKLGVQVSESKNCLETALELSKVLHEELPALLAWVHGLEQELDQVESTPVSHRYLDAEYSFIKETLEVDCEKWGQVKDNVRAKFRQFSSLCSDPVYLEVLRDRVSDCVRKWDRIKERLIEAKEQLEELTDTAEPIRTVSKPPSKGGKSVRIEEPESSRFLPTKKDAIGRQETIALKRQSSESDSENHPRGDGSPKVMKTETENSESISVGSRKGENRLSVYENVETQNSEPLTTKLKTDDTDETKGCQMVEVKASEIVKSSVEPVEHVVLPEAATHSSPMTVEMVEILEDTEESATETDPDEKVPSPAFERKMDRRSNHKIHLGPSETLIKRQKLISDEALRNKKALSLDAVSKETSESEVPRKSHTSSDFMECDNEGSVKFGSGPHKVQDPTNGNMRSEAEITRSQQSSGRISSHSSKKRVEGDAKVSIDDSDSFYGSDKEIDEPLIFSGDEGKTDDPEDSSSSDDENFRGTIRHRFDAKVTKSSSAPANATTQRSSNNEEPYEKKQRENLSSVDSDIREFSLNTDEMLKRMNEMLVTIQGLNDEQDPGKRLEVLEREVSSIAPDAASLISRGDGLVLAVHSKNPALGLHLTNTSLDSLRAKWSQLMSEVELRKLQAQQAEKMIKEKSELLLVIKEWLKKMNQELELANNDENKLKLLCKDFESKEKEVDRLKEINSELQIQQINDKLMISDTIKSWDSFQQKLQSLHKNTTIKNLKQMEKTNEKAEVISKINRTREEISQISRRLNSRSFRCYDNHAAPQQEAAFKAIKEEISKCKPQVEELDQDHKKLDGCGEQAKRVAAKLKDEWSHLNKNFSDKYRQWQSAHMAWEDLQRDCKVIEDWLSGAETQVKSWSSPTTNILLDMGVRVTDLEKQLIGKRRVISTLNELLSSAGVIDAKNRLSGLQERWQQLYEIVLKYKSKLSVMESSQQCLDHVNALLDTNANPSDDTSLSVRLSMVKAREEEVALKKEELELVKAKETGEQALNIDSTLTVLTKAGAKLAEHREYILCKLSSLKKLISRIDNVSSWVASIKARVSLSHSLHDAEKKKMQESISACVKDCETEVKEVLENVINLEKECQGAKQPISSQLKEKVKKLREDWMFVKSGGDPKFSSPEPIYSSTSKGIALGQSKIPPYKRP</sequence>
<feature type="domain" description="Calponin-homology (CH)" evidence="5">
    <location>
        <begin position="11"/>
        <end position="115"/>
    </location>
</feature>
<dbReference type="InterPro" id="IPR001715">
    <property type="entry name" value="CH_dom"/>
</dbReference>
<keyword evidence="2" id="KW-0009">Actin-binding</keyword>
<feature type="region of interest" description="Disordered" evidence="4">
    <location>
        <begin position="2465"/>
        <end position="2496"/>
    </location>
</feature>
<feature type="coiled-coil region" evidence="3">
    <location>
        <begin position="1995"/>
        <end position="2039"/>
    </location>
</feature>
<evidence type="ECO:0000313" key="6">
    <source>
        <dbReference type="EMBL" id="CAH0384094.1"/>
    </source>
</evidence>
<feature type="region of interest" description="Disordered" evidence="4">
    <location>
        <begin position="1488"/>
        <end position="1599"/>
    </location>
</feature>
<feature type="region of interest" description="Disordered" evidence="4">
    <location>
        <begin position="1698"/>
        <end position="1873"/>
    </location>
</feature>
<dbReference type="InterPro" id="IPR002017">
    <property type="entry name" value="Spectrin_repeat"/>
</dbReference>
<dbReference type="PROSITE" id="PS00020">
    <property type="entry name" value="ACTININ_2"/>
    <property type="match status" value="1"/>
</dbReference>
<organism evidence="6 7">
    <name type="scientific">Bemisia tabaci</name>
    <name type="common">Sweetpotato whitefly</name>
    <name type="synonym">Aleurodes tabaci</name>
    <dbReference type="NCBI Taxonomy" id="7038"/>
    <lineage>
        <taxon>Eukaryota</taxon>
        <taxon>Metazoa</taxon>
        <taxon>Ecdysozoa</taxon>
        <taxon>Arthropoda</taxon>
        <taxon>Hexapoda</taxon>
        <taxon>Insecta</taxon>
        <taxon>Pterygota</taxon>
        <taxon>Neoptera</taxon>
        <taxon>Paraneoptera</taxon>
        <taxon>Hemiptera</taxon>
        <taxon>Sternorrhyncha</taxon>
        <taxon>Aleyrodoidea</taxon>
        <taxon>Aleyrodidae</taxon>
        <taxon>Aleyrodinae</taxon>
        <taxon>Bemisia</taxon>
    </lineage>
</organism>
<dbReference type="SUPFAM" id="SSF47576">
    <property type="entry name" value="Calponin-homology domain, CH-domain"/>
    <property type="match status" value="1"/>
</dbReference>
<dbReference type="GO" id="GO:0003779">
    <property type="term" value="F:actin binding"/>
    <property type="evidence" value="ECO:0007669"/>
    <property type="project" value="UniProtKB-KW"/>
</dbReference>
<keyword evidence="7" id="KW-1185">Reference proteome</keyword>
<dbReference type="SMART" id="SM00150">
    <property type="entry name" value="SPEC"/>
    <property type="match status" value="10"/>
</dbReference>
<gene>
    <name evidence="6" type="ORF">BEMITA_LOCUS3470</name>
</gene>
<name>A0A9P0F181_BEMTA</name>
<feature type="compositionally biased region" description="Basic and acidic residues" evidence="4">
    <location>
        <begin position="1657"/>
        <end position="1672"/>
    </location>
</feature>
<evidence type="ECO:0000256" key="1">
    <source>
        <dbReference type="ARBA" id="ARBA00022737"/>
    </source>
</evidence>
<feature type="compositionally biased region" description="Basic and acidic residues" evidence="4">
    <location>
        <begin position="1708"/>
        <end position="1719"/>
    </location>
</feature>
<dbReference type="SMART" id="SM00033">
    <property type="entry name" value="CH"/>
    <property type="match status" value="2"/>
</dbReference>
<feature type="region of interest" description="Disordered" evidence="4">
    <location>
        <begin position="621"/>
        <end position="651"/>
    </location>
</feature>
<dbReference type="EMBL" id="OU963863">
    <property type="protein sequence ID" value="CAH0384094.1"/>
    <property type="molecule type" value="Genomic_DNA"/>
</dbReference>
<dbReference type="CDD" id="cd00176">
    <property type="entry name" value="SPEC"/>
    <property type="match status" value="4"/>
</dbReference>
<feature type="compositionally biased region" description="Acidic residues" evidence="4">
    <location>
        <begin position="1814"/>
        <end position="1823"/>
    </location>
</feature>
<evidence type="ECO:0000259" key="5">
    <source>
        <dbReference type="PROSITE" id="PS50021"/>
    </source>
</evidence>
<protein>
    <recommendedName>
        <fullName evidence="5">Calponin-homology (CH) domain-containing protein</fullName>
    </recommendedName>
</protein>
<dbReference type="FunFam" id="1.10.418.10:FF:000044">
    <property type="entry name" value="utrophin isoform X2"/>
    <property type="match status" value="1"/>
</dbReference>
<keyword evidence="1" id="KW-0677">Repeat</keyword>
<dbReference type="Proteomes" id="UP001152759">
    <property type="component" value="Chromosome 2"/>
</dbReference>
<feature type="coiled-coil region" evidence="3">
    <location>
        <begin position="543"/>
        <end position="577"/>
    </location>
</feature>
<feature type="compositionally biased region" description="Acidic residues" evidence="4">
    <location>
        <begin position="1646"/>
        <end position="1656"/>
    </location>
</feature>
<evidence type="ECO:0000256" key="2">
    <source>
        <dbReference type="ARBA" id="ARBA00023203"/>
    </source>
</evidence>
<proteinExistence type="predicted"/>
<dbReference type="InterPro" id="IPR036872">
    <property type="entry name" value="CH_dom_sf"/>
</dbReference>
<evidence type="ECO:0000313" key="7">
    <source>
        <dbReference type="Proteomes" id="UP001152759"/>
    </source>
</evidence>
<dbReference type="Gene3D" id="1.20.58.60">
    <property type="match status" value="7"/>
</dbReference>
<feature type="compositionally biased region" description="Basic and acidic residues" evidence="4">
    <location>
        <begin position="1534"/>
        <end position="1557"/>
    </location>
</feature>
<accession>A0A9P0F181</accession>
<feature type="region of interest" description="Disordered" evidence="4">
    <location>
        <begin position="1646"/>
        <end position="1682"/>
    </location>
</feature>
<dbReference type="Pfam" id="PF00307">
    <property type="entry name" value="CH"/>
    <property type="match status" value="2"/>
</dbReference>
<feature type="domain" description="Calponin-homology (CH)" evidence="5">
    <location>
        <begin position="130"/>
        <end position="235"/>
    </location>
</feature>
<reference evidence="6" key="1">
    <citation type="submission" date="2021-12" db="EMBL/GenBank/DDBJ databases">
        <authorList>
            <person name="King R."/>
        </authorList>
    </citation>
    <scope>NUCLEOTIDE SEQUENCE</scope>
</reference>
<dbReference type="GO" id="GO:0005737">
    <property type="term" value="C:cytoplasm"/>
    <property type="evidence" value="ECO:0007669"/>
    <property type="project" value="UniProtKB-ARBA"/>
</dbReference>
<dbReference type="PANTHER" id="PTHR11915">
    <property type="entry name" value="SPECTRIN/FILAMIN RELATED CYTOSKELETAL PROTEIN"/>
    <property type="match status" value="1"/>
</dbReference>
<feature type="compositionally biased region" description="Basic and acidic residues" evidence="4">
    <location>
        <begin position="1776"/>
        <end position="1786"/>
    </location>
</feature>
<evidence type="ECO:0000256" key="4">
    <source>
        <dbReference type="SAM" id="MobiDB-lite"/>
    </source>
</evidence>
<dbReference type="PROSITE" id="PS50021">
    <property type="entry name" value="CH"/>
    <property type="match status" value="2"/>
</dbReference>
<feature type="compositionally biased region" description="Low complexity" evidence="4">
    <location>
        <begin position="1761"/>
        <end position="1772"/>
    </location>
</feature>
<dbReference type="InterPro" id="IPR001589">
    <property type="entry name" value="Actinin_actin-bd_CS"/>
</dbReference>
<dbReference type="SUPFAM" id="SSF46966">
    <property type="entry name" value="Spectrin repeat"/>
    <property type="match status" value="10"/>
</dbReference>
<feature type="compositionally biased region" description="Basic and acidic residues" evidence="4">
    <location>
        <begin position="1505"/>
        <end position="1524"/>
    </location>
</feature>
<dbReference type="FunFam" id="1.20.58.60:FF:000075">
    <property type="entry name" value="utrophin isoform X1"/>
    <property type="match status" value="1"/>
</dbReference>
<feature type="compositionally biased region" description="Polar residues" evidence="4">
    <location>
        <begin position="1839"/>
        <end position="1857"/>
    </location>
</feature>
<evidence type="ECO:0000256" key="3">
    <source>
        <dbReference type="SAM" id="Coils"/>
    </source>
</evidence>
<dbReference type="CDD" id="cd21186">
    <property type="entry name" value="CH_DMD-like_rpt1"/>
    <property type="match status" value="1"/>
</dbReference>
<dbReference type="InterPro" id="IPR018159">
    <property type="entry name" value="Spectrin/alpha-actinin"/>
</dbReference>
<dbReference type="Pfam" id="PF00435">
    <property type="entry name" value="Spectrin"/>
    <property type="match status" value="6"/>
</dbReference>
<keyword evidence="3" id="KW-0175">Coiled coil</keyword>